<keyword evidence="7" id="KW-0472">Membrane</keyword>
<dbReference type="InterPro" id="IPR001173">
    <property type="entry name" value="Glyco_trans_2-like"/>
</dbReference>
<dbReference type="InterPro" id="IPR029044">
    <property type="entry name" value="Nucleotide-diphossugar_trans"/>
</dbReference>
<dbReference type="InterPro" id="IPR050256">
    <property type="entry name" value="Glycosyltransferase_2"/>
</dbReference>
<keyword evidence="5" id="KW-0448">Lipopolysaccharide biosynthesis</keyword>
<keyword evidence="4" id="KW-0812">Transmembrane</keyword>
<organism evidence="9 10">
    <name type="scientific">Lacihabitans lacunae</name>
    <dbReference type="NCBI Taxonomy" id="1028214"/>
    <lineage>
        <taxon>Bacteria</taxon>
        <taxon>Pseudomonadati</taxon>
        <taxon>Bacteroidota</taxon>
        <taxon>Cytophagia</taxon>
        <taxon>Cytophagales</taxon>
        <taxon>Leadbetterellaceae</taxon>
        <taxon>Lacihabitans</taxon>
    </lineage>
</organism>
<evidence type="ECO:0000256" key="5">
    <source>
        <dbReference type="ARBA" id="ARBA00022985"/>
    </source>
</evidence>
<evidence type="ECO:0000256" key="3">
    <source>
        <dbReference type="ARBA" id="ARBA00022679"/>
    </source>
</evidence>
<dbReference type="Pfam" id="PF00535">
    <property type="entry name" value="Glycos_transf_2"/>
    <property type="match status" value="1"/>
</dbReference>
<evidence type="ECO:0000313" key="10">
    <source>
        <dbReference type="Proteomes" id="UP001595616"/>
    </source>
</evidence>
<dbReference type="CDD" id="cd04179">
    <property type="entry name" value="DPM_DPG-synthase_like"/>
    <property type="match status" value="1"/>
</dbReference>
<evidence type="ECO:0000256" key="4">
    <source>
        <dbReference type="ARBA" id="ARBA00022692"/>
    </source>
</evidence>
<dbReference type="PANTHER" id="PTHR48090:SF3">
    <property type="entry name" value="UNDECAPRENYL-PHOSPHATE 4-DEOXY-4-FORMAMIDO-L-ARABINOSE TRANSFERASE"/>
    <property type="match status" value="1"/>
</dbReference>
<sequence length="238" mass="26849">MTDNKQSWSIVVFCYNEEGSVQKVLSDVENTLSQMDIAAYEVVVVDDGSSDGSQTKIQEYIKGKSHFSFLPHSVNKGIGQALRTGYFNSKFENICAVPADGQFDISELLPFSFVPDKTFVSFYRKENTTYSIARNILSQANKVINKVFNGFYMLDVNWVKIYKRKAIVNLNLELQSSLVESEICAKLILSGHECKEVVSKYLSRTSGVSKGASGKIVIQAVKDTYQLYKVLRKFRKKL</sequence>
<proteinExistence type="predicted"/>
<accession>A0ABV7YRI6</accession>
<keyword evidence="2" id="KW-0328">Glycosyltransferase</keyword>
<evidence type="ECO:0000256" key="2">
    <source>
        <dbReference type="ARBA" id="ARBA00022676"/>
    </source>
</evidence>
<keyword evidence="3" id="KW-0808">Transferase</keyword>
<keyword evidence="6" id="KW-1133">Transmembrane helix</keyword>
<evidence type="ECO:0000256" key="6">
    <source>
        <dbReference type="ARBA" id="ARBA00022989"/>
    </source>
</evidence>
<dbReference type="SUPFAM" id="SSF53448">
    <property type="entry name" value="Nucleotide-diphospho-sugar transferases"/>
    <property type="match status" value="1"/>
</dbReference>
<gene>
    <name evidence="9" type="ORF">ACFOOI_04815</name>
</gene>
<comment type="caution">
    <text evidence="9">The sequence shown here is derived from an EMBL/GenBank/DDBJ whole genome shotgun (WGS) entry which is preliminary data.</text>
</comment>
<keyword evidence="10" id="KW-1185">Reference proteome</keyword>
<evidence type="ECO:0000256" key="7">
    <source>
        <dbReference type="ARBA" id="ARBA00023136"/>
    </source>
</evidence>
<evidence type="ECO:0000256" key="1">
    <source>
        <dbReference type="ARBA" id="ARBA00022475"/>
    </source>
</evidence>
<dbReference type="EMBL" id="JBHRYQ010000001">
    <property type="protein sequence ID" value="MFC3809964.1"/>
    <property type="molecule type" value="Genomic_DNA"/>
</dbReference>
<name>A0ABV7YRI6_9BACT</name>
<evidence type="ECO:0000313" key="9">
    <source>
        <dbReference type="EMBL" id="MFC3809964.1"/>
    </source>
</evidence>
<dbReference type="Gene3D" id="3.90.550.10">
    <property type="entry name" value="Spore Coat Polysaccharide Biosynthesis Protein SpsA, Chain A"/>
    <property type="match status" value="1"/>
</dbReference>
<dbReference type="Proteomes" id="UP001595616">
    <property type="component" value="Unassembled WGS sequence"/>
</dbReference>
<feature type="domain" description="Glycosyltransferase 2-like" evidence="8">
    <location>
        <begin position="9"/>
        <end position="108"/>
    </location>
</feature>
<protein>
    <submittedName>
        <fullName evidence="9">Glycosyltransferase family 2 protein</fullName>
    </submittedName>
</protein>
<dbReference type="RefSeq" id="WP_379835656.1">
    <property type="nucleotide sequence ID" value="NZ_JBHRYQ010000001.1"/>
</dbReference>
<evidence type="ECO:0000259" key="8">
    <source>
        <dbReference type="Pfam" id="PF00535"/>
    </source>
</evidence>
<reference evidence="10" key="1">
    <citation type="journal article" date="2019" name="Int. J. Syst. Evol. Microbiol.">
        <title>The Global Catalogue of Microorganisms (GCM) 10K type strain sequencing project: providing services to taxonomists for standard genome sequencing and annotation.</title>
        <authorList>
            <consortium name="The Broad Institute Genomics Platform"/>
            <consortium name="The Broad Institute Genome Sequencing Center for Infectious Disease"/>
            <person name="Wu L."/>
            <person name="Ma J."/>
        </authorList>
    </citation>
    <scope>NUCLEOTIDE SEQUENCE [LARGE SCALE GENOMIC DNA]</scope>
    <source>
        <strain evidence="10">CECT 7956</strain>
    </source>
</reference>
<keyword evidence="1" id="KW-1003">Cell membrane</keyword>
<dbReference type="PANTHER" id="PTHR48090">
    <property type="entry name" value="UNDECAPRENYL-PHOSPHATE 4-DEOXY-4-FORMAMIDO-L-ARABINOSE TRANSFERASE-RELATED"/>
    <property type="match status" value="1"/>
</dbReference>